<dbReference type="GO" id="GO:0004425">
    <property type="term" value="F:indole-3-glycerol-phosphate synthase activity"/>
    <property type="evidence" value="ECO:0007669"/>
    <property type="project" value="UniProtKB-EC"/>
</dbReference>
<evidence type="ECO:0000259" key="8">
    <source>
        <dbReference type="Pfam" id="PF00218"/>
    </source>
</evidence>
<dbReference type="SUPFAM" id="SSF51366">
    <property type="entry name" value="Ribulose-phoshate binding barrel"/>
    <property type="match status" value="1"/>
</dbReference>
<dbReference type="InterPro" id="IPR011060">
    <property type="entry name" value="RibuloseP-bd_barrel"/>
</dbReference>
<evidence type="ECO:0000256" key="4">
    <source>
        <dbReference type="ARBA" id="ARBA00022605"/>
    </source>
</evidence>
<gene>
    <name evidence="9" type="ORF">A3J56_01975</name>
</gene>
<proteinExistence type="predicted"/>
<dbReference type="Pfam" id="PF00218">
    <property type="entry name" value="IGPS"/>
    <property type="match status" value="1"/>
</dbReference>
<evidence type="ECO:0000256" key="5">
    <source>
        <dbReference type="ARBA" id="ARBA00022822"/>
    </source>
</evidence>
<dbReference type="InterPro" id="IPR013798">
    <property type="entry name" value="Indole-3-glycerol_P_synth_dom"/>
</dbReference>
<accession>A0A1F5WFU3</accession>
<dbReference type="UniPathway" id="UPA00035">
    <property type="reaction ID" value="UER00043"/>
</dbReference>
<evidence type="ECO:0000256" key="2">
    <source>
        <dbReference type="ARBA" id="ARBA00004696"/>
    </source>
</evidence>
<reference evidence="9 10" key="1">
    <citation type="journal article" date="2016" name="Nat. Commun.">
        <title>Thousands of microbial genomes shed light on interconnected biogeochemical processes in an aquifer system.</title>
        <authorList>
            <person name="Anantharaman K."/>
            <person name="Brown C.T."/>
            <person name="Hug L.A."/>
            <person name="Sharon I."/>
            <person name="Castelle C.J."/>
            <person name="Probst A.J."/>
            <person name="Thomas B.C."/>
            <person name="Singh A."/>
            <person name="Wilkins M.J."/>
            <person name="Karaoz U."/>
            <person name="Brodie E.L."/>
            <person name="Williams K.H."/>
            <person name="Hubbard S.S."/>
            <person name="Banfield J.F."/>
        </authorList>
    </citation>
    <scope>NUCLEOTIDE SEQUENCE [LARGE SCALE GENOMIC DNA]</scope>
</reference>
<feature type="domain" description="Indole-3-glycerol phosphate synthase" evidence="8">
    <location>
        <begin position="2"/>
        <end position="95"/>
    </location>
</feature>
<comment type="caution">
    <text evidence="9">The sequence shown here is derived from an EMBL/GenBank/DDBJ whole genome shotgun (WGS) entry which is preliminary data.</text>
</comment>
<comment type="pathway">
    <text evidence="2">Amino-acid biosynthesis; L-tryptophan biosynthesis; L-tryptophan from chorismate: step 4/5.</text>
</comment>
<keyword evidence="4" id="KW-0028">Amino-acid biosynthesis</keyword>
<dbReference type="EMBL" id="MFHQ01000015">
    <property type="protein sequence ID" value="OGF74558.1"/>
    <property type="molecule type" value="Genomic_DNA"/>
</dbReference>
<evidence type="ECO:0000256" key="1">
    <source>
        <dbReference type="ARBA" id="ARBA00001633"/>
    </source>
</evidence>
<evidence type="ECO:0000256" key="6">
    <source>
        <dbReference type="ARBA" id="ARBA00023141"/>
    </source>
</evidence>
<dbReference type="STRING" id="1798338.A3J56_01975"/>
<dbReference type="Proteomes" id="UP000178406">
    <property type="component" value="Unassembled WGS sequence"/>
</dbReference>
<sequence length="183" mass="20379">MQIIAEVKTESPFGFRSSKSWDELFEIAEHIGDIISVHTDARWGGSFALLEHARAMTKKPILAKGLHESDAEVQAAVALGADWVLVVGRVPEHNLARCIIEPFYLADLSTIPSLCKVVWNSRDLKTGELKKETFPEARKQWSGWLCQASNIHSIRDIYKTADAVLIGEHLPEIASEFSLLTAK</sequence>
<protein>
    <recommendedName>
        <fullName evidence="3">indole-3-glycerol-phosphate synthase</fullName>
        <ecNumber evidence="3">4.1.1.48</ecNumber>
    </recommendedName>
</protein>
<keyword evidence="7" id="KW-0456">Lyase</keyword>
<name>A0A1F5WFU3_9BACT</name>
<dbReference type="GO" id="GO:0000162">
    <property type="term" value="P:L-tryptophan biosynthetic process"/>
    <property type="evidence" value="ECO:0007669"/>
    <property type="project" value="UniProtKB-UniPathway"/>
</dbReference>
<comment type="catalytic activity">
    <reaction evidence="1">
        <text>1-(2-carboxyphenylamino)-1-deoxy-D-ribulose 5-phosphate + H(+) = (1S,2R)-1-C-(indol-3-yl)glycerol 3-phosphate + CO2 + H2O</text>
        <dbReference type="Rhea" id="RHEA:23476"/>
        <dbReference type="ChEBI" id="CHEBI:15377"/>
        <dbReference type="ChEBI" id="CHEBI:15378"/>
        <dbReference type="ChEBI" id="CHEBI:16526"/>
        <dbReference type="ChEBI" id="CHEBI:58613"/>
        <dbReference type="ChEBI" id="CHEBI:58866"/>
        <dbReference type="EC" id="4.1.1.48"/>
    </reaction>
</comment>
<dbReference type="Gene3D" id="3.20.20.70">
    <property type="entry name" value="Aldolase class I"/>
    <property type="match status" value="1"/>
</dbReference>
<evidence type="ECO:0000313" key="9">
    <source>
        <dbReference type="EMBL" id="OGF74558.1"/>
    </source>
</evidence>
<keyword evidence="5" id="KW-0822">Tryptophan biosynthesis</keyword>
<keyword evidence="6" id="KW-0057">Aromatic amino acid biosynthesis</keyword>
<evidence type="ECO:0000256" key="3">
    <source>
        <dbReference type="ARBA" id="ARBA00012362"/>
    </source>
</evidence>
<dbReference type="InterPro" id="IPR013785">
    <property type="entry name" value="Aldolase_TIM"/>
</dbReference>
<organism evidence="9 10">
    <name type="scientific">Candidatus Giovannonibacteria bacterium RIFCSPHIGHO2_02_FULL_46_20</name>
    <dbReference type="NCBI Taxonomy" id="1798338"/>
    <lineage>
        <taxon>Bacteria</taxon>
        <taxon>Candidatus Giovannoniibacteriota</taxon>
    </lineage>
</organism>
<dbReference type="AlphaFoldDB" id="A0A1F5WFU3"/>
<evidence type="ECO:0000313" key="10">
    <source>
        <dbReference type="Proteomes" id="UP000178406"/>
    </source>
</evidence>
<evidence type="ECO:0000256" key="7">
    <source>
        <dbReference type="ARBA" id="ARBA00023239"/>
    </source>
</evidence>
<dbReference type="EC" id="4.1.1.48" evidence="3"/>